<sequence>MLKNHIKIAWRSLKKQPFFTFLNTFGLAIGMAGSLLIALYIYDELSYDTMFTDADRIYRINSDVKFGGLAEELGEVSEPMAAALKRDCPQIEEVTRIVNSGNLLLRKSDVTTNIKELNMAYADSTLFKFFDLTMLVGNPNNALSNPNTLVMTRTAAEKHFGINNTMGQKMVINNSQTFTVTGVIEDFPKNSFLRNHTVFLNMSSYPFLQPGHWGNHNFYTFLKLVPSAQISDIEGPLKSVVGKYLIPWIQVFYPGMTEASFAASGNYLNYSAMPLKDIHLYSNKKSELSPNGSMQNIYILSFIALFLIVLACVNFMNLSTSHSLKRAKEVGVRKTLGSQKSDLVRQFLMESGLVSFISLLLAIGIAMLAMPYFNELAGKDMSIPFSNPFFWLILIGAAAILGFLSGTYPAFFMSRFIPVKVLKSGGQNSIGGGKVRNALVVFQFAISVFLIVGTLTIFQQLRFIQNKELGFEKSQVLVINDVRNAGNQVQSFKEEVTQLAQVTNATLSGYLPTPSVRSSSTYFKEGARDQENAINMENWRVDHDYVSTLDLEIVAGRDFDPRIATDSSASIVNESALKVLGIVPDEAIGTRISTDLGSENPSFTTIVGVVKDFHFESLRQPIEALSLTIGTFSNALVVKLNTENLSQSISSIEQLWNQVAPGQPFDYYFLDDSFNNTYQAEQRLGRIFMIFTVLSILIACLGLLGLAAFNAQKRTKEIGVRKVLGATVSQITYRLTVDFLRLVGIGILIALPVGWFSMDQWLQDFSYRISMSWEVFVLAAMLAVGTAVLTVSYQSIKAAIVNPVKSLRTE</sequence>
<dbReference type="EMBL" id="VCNI01000002">
    <property type="protein sequence ID" value="TMU55200.1"/>
    <property type="molecule type" value="Genomic_DNA"/>
</dbReference>
<feature type="domain" description="MacB-like periplasmic core" evidence="8">
    <location>
        <begin position="20"/>
        <end position="234"/>
    </location>
</feature>
<evidence type="ECO:0000256" key="2">
    <source>
        <dbReference type="ARBA" id="ARBA00022475"/>
    </source>
</evidence>
<dbReference type="InterPro" id="IPR050250">
    <property type="entry name" value="Macrolide_Exporter_MacB"/>
</dbReference>
<feature type="transmembrane region" description="Helical" evidence="6">
    <location>
        <begin position="297"/>
        <end position="318"/>
    </location>
</feature>
<evidence type="ECO:0000256" key="5">
    <source>
        <dbReference type="ARBA" id="ARBA00023136"/>
    </source>
</evidence>
<evidence type="ECO:0000256" key="4">
    <source>
        <dbReference type="ARBA" id="ARBA00022989"/>
    </source>
</evidence>
<feature type="transmembrane region" description="Helical" evidence="6">
    <location>
        <begin position="21"/>
        <end position="42"/>
    </location>
</feature>
<keyword evidence="2" id="KW-1003">Cell membrane</keyword>
<comment type="subcellular location">
    <subcellularLocation>
        <location evidence="1">Cell membrane</location>
        <topology evidence="1">Multi-pass membrane protein</topology>
    </subcellularLocation>
</comment>
<feature type="transmembrane region" description="Helical" evidence="6">
    <location>
        <begin position="347"/>
        <end position="369"/>
    </location>
</feature>
<feature type="transmembrane region" description="Helical" evidence="6">
    <location>
        <begin position="739"/>
        <end position="758"/>
    </location>
</feature>
<keyword evidence="4 6" id="KW-1133">Transmembrane helix</keyword>
<feature type="transmembrane region" description="Helical" evidence="6">
    <location>
        <begin position="438"/>
        <end position="458"/>
    </location>
</feature>
<accession>A0ABY2WKN2</accession>
<proteinExistence type="predicted"/>
<evidence type="ECO:0000259" key="8">
    <source>
        <dbReference type="Pfam" id="PF12704"/>
    </source>
</evidence>
<dbReference type="InterPro" id="IPR003838">
    <property type="entry name" value="ABC3_permease_C"/>
</dbReference>
<dbReference type="PANTHER" id="PTHR30572">
    <property type="entry name" value="MEMBRANE COMPONENT OF TRANSPORTER-RELATED"/>
    <property type="match status" value="1"/>
</dbReference>
<feature type="domain" description="ABC3 transporter permease C-terminal" evidence="7">
    <location>
        <begin position="302"/>
        <end position="415"/>
    </location>
</feature>
<dbReference type="RefSeq" id="WP_138837109.1">
    <property type="nucleotide sequence ID" value="NZ_VCNI01000002.1"/>
</dbReference>
<evidence type="ECO:0000313" key="10">
    <source>
        <dbReference type="Proteomes" id="UP000751614"/>
    </source>
</evidence>
<dbReference type="Proteomes" id="UP000751614">
    <property type="component" value="Unassembled WGS sequence"/>
</dbReference>
<feature type="transmembrane region" description="Helical" evidence="6">
    <location>
        <begin position="770"/>
        <end position="791"/>
    </location>
</feature>
<feature type="domain" description="ABC3 transporter permease C-terminal" evidence="7">
    <location>
        <begin position="689"/>
        <end position="803"/>
    </location>
</feature>
<evidence type="ECO:0000256" key="1">
    <source>
        <dbReference type="ARBA" id="ARBA00004651"/>
    </source>
</evidence>
<evidence type="ECO:0000256" key="6">
    <source>
        <dbReference type="SAM" id="Phobius"/>
    </source>
</evidence>
<reference evidence="9 10" key="1">
    <citation type="submission" date="2019-05" db="EMBL/GenBank/DDBJ databases">
        <title>Flagellimonas sp. AsT0115, sp. nov., isolated from a marine red algae, Asparagopsis taxiformis.</title>
        <authorList>
            <person name="Kim J."/>
            <person name="Jeong S.E."/>
            <person name="Jeon C.O."/>
        </authorList>
    </citation>
    <scope>NUCLEOTIDE SEQUENCE [LARGE SCALE GENOMIC DNA]</scope>
    <source>
        <strain evidence="9 10">AsT0115</strain>
    </source>
</reference>
<evidence type="ECO:0000313" key="9">
    <source>
        <dbReference type="EMBL" id="TMU55200.1"/>
    </source>
</evidence>
<evidence type="ECO:0000256" key="3">
    <source>
        <dbReference type="ARBA" id="ARBA00022692"/>
    </source>
</evidence>
<dbReference type="InterPro" id="IPR025857">
    <property type="entry name" value="MacB_PCD"/>
</dbReference>
<gene>
    <name evidence="9" type="ORF">FGG15_13535</name>
</gene>
<feature type="transmembrane region" description="Helical" evidence="6">
    <location>
        <begin position="687"/>
        <end position="709"/>
    </location>
</feature>
<dbReference type="Pfam" id="PF02687">
    <property type="entry name" value="FtsX"/>
    <property type="match status" value="2"/>
</dbReference>
<keyword evidence="10" id="KW-1185">Reference proteome</keyword>
<keyword evidence="5 6" id="KW-0472">Membrane</keyword>
<feature type="transmembrane region" description="Helical" evidence="6">
    <location>
        <begin position="389"/>
        <end position="417"/>
    </location>
</feature>
<evidence type="ECO:0000259" key="7">
    <source>
        <dbReference type="Pfam" id="PF02687"/>
    </source>
</evidence>
<keyword evidence="3 6" id="KW-0812">Transmembrane</keyword>
<dbReference type="PANTHER" id="PTHR30572:SF18">
    <property type="entry name" value="ABC-TYPE MACROLIDE FAMILY EXPORT SYSTEM PERMEASE COMPONENT 2"/>
    <property type="match status" value="1"/>
</dbReference>
<protein>
    <submittedName>
        <fullName evidence="9">FtsX-like permease family protein</fullName>
    </submittedName>
</protein>
<comment type="caution">
    <text evidence="9">The sequence shown here is derived from an EMBL/GenBank/DDBJ whole genome shotgun (WGS) entry which is preliminary data.</text>
</comment>
<name>A0ABY2WKN2_9FLAO</name>
<dbReference type="Pfam" id="PF12704">
    <property type="entry name" value="MacB_PCD"/>
    <property type="match status" value="1"/>
</dbReference>
<organism evidence="9 10">
    <name type="scientific">Flagellimonas algicola</name>
    <dbReference type="NCBI Taxonomy" id="2583815"/>
    <lineage>
        <taxon>Bacteria</taxon>
        <taxon>Pseudomonadati</taxon>
        <taxon>Bacteroidota</taxon>
        <taxon>Flavobacteriia</taxon>
        <taxon>Flavobacteriales</taxon>
        <taxon>Flavobacteriaceae</taxon>
        <taxon>Flagellimonas</taxon>
    </lineage>
</organism>